<evidence type="ECO:0000313" key="1">
    <source>
        <dbReference type="EMBL" id="MBM1715802.1"/>
    </source>
</evidence>
<name>A0AAE2W318_9RHOB</name>
<dbReference type="EMBL" id="JAFBRM010000009">
    <property type="protein sequence ID" value="MBM1715802.1"/>
    <property type="molecule type" value="Genomic_DNA"/>
</dbReference>
<dbReference type="Proteomes" id="UP000732193">
    <property type="component" value="Unassembled WGS sequence"/>
</dbReference>
<dbReference type="AlphaFoldDB" id="A0AAE2W318"/>
<protein>
    <submittedName>
        <fullName evidence="1">Uncharacterized protein</fullName>
    </submittedName>
</protein>
<organism evidence="1 2">
    <name type="scientific">Sulfitobacter geojensis</name>
    <dbReference type="NCBI Taxonomy" id="1342299"/>
    <lineage>
        <taxon>Bacteria</taxon>
        <taxon>Pseudomonadati</taxon>
        <taxon>Pseudomonadota</taxon>
        <taxon>Alphaproteobacteria</taxon>
        <taxon>Rhodobacterales</taxon>
        <taxon>Roseobacteraceae</taxon>
        <taxon>Sulfitobacter</taxon>
    </lineage>
</organism>
<dbReference type="RefSeq" id="WP_203243525.1">
    <property type="nucleotide sequence ID" value="NZ_JAFBRH010000008.1"/>
</dbReference>
<gene>
    <name evidence="1" type="ORF">JQV55_19690</name>
</gene>
<accession>A0AAE2W318</accession>
<reference evidence="1 2" key="1">
    <citation type="submission" date="2021-01" db="EMBL/GenBank/DDBJ databases">
        <title>Diatom-associated Roseobacters Show Island Model of Population Structure.</title>
        <authorList>
            <person name="Qu L."/>
            <person name="Feng X."/>
            <person name="Chen Y."/>
            <person name="Li L."/>
            <person name="Wang X."/>
            <person name="Hu Z."/>
            <person name="Wang H."/>
            <person name="Luo H."/>
        </authorList>
    </citation>
    <scope>NUCLEOTIDE SEQUENCE [LARGE SCALE GENOMIC DNA]</scope>
    <source>
        <strain evidence="1 2">TR60-84</strain>
    </source>
</reference>
<proteinExistence type="predicted"/>
<keyword evidence="2" id="KW-1185">Reference proteome</keyword>
<evidence type="ECO:0000313" key="2">
    <source>
        <dbReference type="Proteomes" id="UP000732193"/>
    </source>
</evidence>
<sequence>MKTNIIAHVALTFEFSAPSGPADQRSMIEDDIGRLTDADSTSGVACTGFSVTSIETATQNSAVSRTHIICATCGSENVRADAYASWDADTGEWALHSIYDEKFCEVCETSTSLLEVDEATGLEVQAFGMIYCDDGARLVQGRELPEFYDLIVKTMAVAGGEILTLHEFDDMNRLEVEKCLADMAMLYPSAPVSCFFGDLVGSGRTNLPS</sequence>
<comment type="caution">
    <text evidence="1">The sequence shown here is derived from an EMBL/GenBank/DDBJ whole genome shotgun (WGS) entry which is preliminary data.</text>
</comment>